<dbReference type="RefSeq" id="WP_348788761.1">
    <property type="nucleotide sequence ID" value="NZ_CP157390.1"/>
</dbReference>
<feature type="region of interest" description="Disordered" evidence="1">
    <location>
        <begin position="1"/>
        <end position="38"/>
    </location>
</feature>
<protein>
    <submittedName>
        <fullName evidence="3">DUF1801 domain-containing protein</fullName>
    </submittedName>
</protein>
<proteinExistence type="predicted"/>
<sequence length="158" mass="17325">MATTDKAAGAKSYEGFTEDERDAMKQRSRELKSSKKATPETQLAELLEKIATFDDTDRALAERIHSIVLEAAPELTPKLWYGMPAYYRGAKNIVFFQPAAKFKARYSTLGFNDAAALDDGTMWPVAYAITTLTPEDEQRIAELVRRAAATEGAPGAGS</sequence>
<evidence type="ECO:0000259" key="2">
    <source>
        <dbReference type="Pfam" id="PF08818"/>
    </source>
</evidence>
<dbReference type="AlphaFoldDB" id="A0AAU7GDB1"/>
<dbReference type="EMBL" id="CP157390">
    <property type="protein sequence ID" value="XBM48840.1"/>
    <property type="molecule type" value="Genomic_DNA"/>
</dbReference>
<evidence type="ECO:0000256" key="1">
    <source>
        <dbReference type="SAM" id="MobiDB-lite"/>
    </source>
</evidence>
<reference evidence="3" key="1">
    <citation type="submission" date="2024-05" db="EMBL/GenBank/DDBJ databases">
        <title>The Natural Products Discovery Center: Release of the First 8490 Sequenced Strains for Exploring Actinobacteria Biosynthetic Diversity.</title>
        <authorList>
            <person name="Kalkreuter E."/>
            <person name="Kautsar S.A."/>
            <person name="Yang D."/>
            <person name="Bader C.D."/>
            <person name="Teijaro C.N."/>
            <person name="Fluegel L."/>
            <person name="Davis C.M."/>
            <person name="Simpson J.R."/>
            <person name="Lauterbach L."/>
            <person name="Steele A.D."/>
            <person name="Gui C."/>
            <person name="Meng S."/>
            <person name="Li G."/>
            <person name="Viehrig K."/>
            <person name="Ye F."/>
            <person name="Su P."/>
            <person name="Kiefer A.F."/>
            <person name="Nichols A."/>
            <person name="Cepeda A.J."/>
            <person name="Yan W."/>
            <person name="Fan B."/>
            <person name="Jiang Y."/>
            <person name="Adhikari A."/>
            <person name="Zheng C.-J."/>
            <person name="Schuster L."/>
            <person name="Cowan T.M."/>
            <person name="Smanski M.J."/>
            <person name="Chevrette M.G."/>
            <person name="de Carvalho L.P.S."/>
            <person name="Shen B."/>
        </authorList>
    </citation>
    <scope>NUCLEOTIDE SEQUENCE</scope>
    <source>
        <strain evidence="3">NPDC080035</strain>
    </source>
</reference>
<dbReference type="Gene3D" id="3.90.1150.200">
    <property type="match status" value="1"/>
</dbReference>
<feature type="domain" description="YdhG-like" evidence="2">
    <location>
        <begin position="58"/>
        <end position="147"/>
    </location>
</feature>
<gene>
    <name evidence="3" type="ORF">AAME72_03030</name>
</gene>
<feature type="compositionally biased region" description="Basic and acidic residues" evidence="1">
    <location>
        <begin position="22"/>
        <end position="33"/>
    </location>
</feature>
<dbReference type="SUPFAM" id="SSF159888">
    <property type="entry name" value="YdhG-like"/>
    <property type="match status" value="1"/>
</dbReference>
<organism evidence="3">
    <name type="scientific">Leifsonia sp. NPDC080035</name>
    <dbReference type="NCBI Taxonomy" id="3143936"/>
    <lineage>
        <taxon>Bacteria</taxon>
        <taxon>Bacillati</taxon>
        <taxon>Actinomycetota</taxon>
        <taxon>Actinomycetes</taxon>
        <taxon>Micrococcales</taxon>
        <taxon>Microbacteriaceae</taxon>
        <taxon>Leifsonia</taxon>
    </lineage>
</organism>
<evidence type="ECO:0000313" key="3">
    <source>
        <dbReference type="EMBL" id="XBM48840.1"/>
    </source>
</evidence>
<name>A0AAU7GDB1_9MICO</name>
<dbReference type="Pfam" id="PF08818">
    <property type="entry name" value="DUF1801"/>
    <property type="match status" value="1"/>
</dbReference>
<accession>A0AAU7GDB1</accession>
<dbReference type="InterPro" id="IPR014922">
    <property type="entry name" value="YdhG-like"/>
</dbReference>